<evidence type="ECO:0000313" key="3">
    <source>
        <dbReference type="Proteomes" id="UP001066327"/>
    </source>
</evidence>
<accession>A0AAX3YSJ7</accession>
<protein>
    <recommendedName>
        <fullName evidence="5">DUF222 domain-containing protein</fullName>
    </recommendedName>
</protein>
<evidence type="ECO:0000313" key="2">
    <source>
        <dbReference type="EMBL" id="WLF51346.1"/>
    </source>
</evidence>
<sequence>MPTSAAADTDLAAAVSDAVAAALPAFVEAVTAAVLSDPRLTGRRVDTTTDTPTSDVTAASDLRALLDSNPKHRPSDPDAWIATVAEHYPGAATALAWAWSDRCPTGYWRRGRGAPGTAKNVGRSTRSELDQLLAEHTLATVRDRADLVAGLSGAVETVQAAIADRHTAKVTYTWRRNLIAAAHLTGDDLAKAVAVISWCLRSRPHWQRTITQPPSRAAFEKMLGDWRAEGQDWTIADVADPDMAQQLRDLGRTWTRYQSEHGGGAHPSVPRTGRNLHRALAGDGIDPVSARDLAALMRWWFDEGNARFHIRDADFPDPEVVSRALLAMRTSRGAIGANGVAATNAAASGVRAHTDLSELEGLA</sequence>
<keyword evidence="2" id="KW-0614">Plasmid</keyword>
<keyword evidence="3" id="KW-1185">Reference proteome</keyword>
<name>A0AAX3YSJ7_RHOOP</name>
<evidence type="ECO:0000313" key="1">
    <source>
        <dbReference type="EMBL" id="MCZ4587658.1"/>
    </source>
</evidence>
<dbReference type="RefSeq" id="WP_269592010.1">
    <property type="nucleotide sequence ID" value="NZ_CP130954.1"/>
</dbReference>
<evidence type="ECO:0000313" key="4">
    <source>
        <dbReference type="Proteomes" id="UP001231166"/>
    </source>
</evidence>
<evidence type="ECO:0008006" key="5">
    <source>
        <dbReference type="Google" id="ProtNLM"/>
    </source>
</evidence>
<organism evidence="2 4">
    <name type="scientific">Rhodococcus opacus</name>
    <name type="common">Nocardia opaca</name>
    <dbReference type="NCBI Taxonomy" id="37919"/>
    <lineage>
        <taxon>Bacteria</taxon>
        <taxon>Bacillati</taxon>
        <taxon>Actinomycetota</taxon>
        <taxon>Actinomycetes</taxon>
        <taxon>Mycobacteriales</taxon>
        <taxon>Nocardiaceae</taxon>
        <taxon>Rhodococcus</taxon>
    </lineage>
</organism>
<dbReference type="Proteomes" id="UP001066327">
    <property type="component" value="Unassembled WGS sequence"/>
</dbReference>
<gene>
    <name evidence="1" type="ORF">O4328_28890</name>
    <name evidence="2" type="ORF">Q5707_37370</name>
</gene>
<geneLocation type="plasmid" evidence="2 4">
    <name>pRho-VOC14-C342</name>
</geneLocation>
<dbReference type="Proteomes" id="UP001231166">
    <property type="component" value="Plasmid pRho-VOC14-C342"/>
</dbReference>
<reference evidence="1" key="1">
    <citation type="submission" date="2022-12" db="EMBL/GenBank/DDBJ databases">
        <authorList>
            <person name="Krivoruchko A.V."/>
            <person name="Elkin A."/>
        </authorList>
    </citation>
    <scope>NUCLEOTIDE SEQUENCE</scope>
    <source>
        <strain evidence="1">IEGM 249</strain>
    </source>
</reference>
<dbReference type="EMBL" id="JAPWIS010000017">
    <property type="protein sequence ID" value="MCZ4587658.1"/>
    <property type="molecule type" value="Genomic_DNA"/>
</dbReference>
<reference evidence="2" key="2">
    <citation type="submission" date="2023-07" db="EMBL/GenBank/DDBJ databases">
        <title>Genomic analysis of Rhodococcus opacus VOC-14 with glycol ethers degradation activity.</title>
        <authorList>
            <person name="Narkevich D.A."/>
            <person name="Hlushen A.M."/>
            <person name="Akhremchuk A.E."/>
            <person name="Sikolenko M.A."/>
            <person name="Valentovich L.N."/>
        </authorList>
    </citation>
    <scope>NUCLEOTIDE SEQUENCE</scope>
    <source>
        <strain evidence="2">VOC-14</strain>
        <plasmid evidence="2">pRho-VOC14-C342</plasmid>
    </source>
</reference>
<dbReference type="EMBL" id="CP130954">
    <property type="protein sequence ID" value="WLF51346.1"/>
    <property type="molecule type" value="Genomic_DNA"/>
</dbReference>
<dbReference type="AlphaFoldDB" id="A0AAX3YSJ7"/>
<proteinExistence type="predicted"/>